<proteinExistence type="predicted"/>
<evidence type="ECO:0000313" key="2">
    <source>
        <dbReference type="Proteomes" id="UP001457282"/>
    </source>
</evidence>
<sequence>MPSSIHHAGIANSNCSEPSSLFTARCLLSRINLWPPLQSPTTSAITVHHHSAPPRLQCFTSASLPSSISHPAYPPLLPLAAPPSPPRTCAHTITPSHHHEIASPVREGVMATATWFLGKARQGQARPGYLRLWCDAARERSTGPARAGGWAGRTDWRREELQTVTVPAARQLLLSLFFLSFPFWTEMGTCDFGFDWVVKLQSCHGY</sequence>
<dbReference type="EMBL" id="JBEDUW010000003">
    <property type="protein sequence ID" value="KAK9937740.1"/>
    <property type="molecule type" value="Genomic_DNA"/>
</dbReference>
<dbReference type="AlphaFoldDB" id="A0AAW1XPA7"/>
<gene>
    <name evidence="1" type="ORF">M0R45_014512</name>
</gene>
<accession>A0AAW1XPA7</accession>
<organism evidence="1 2">
    <name type="scientific">Rubus argutus</name>
    <name type="common">Southern blackberry</name>
    <dbReference type="NCBI Taxonomy" id="59490"/>
    <lineage>
        <taxon>Eukaryota</taxon>
        <taxon>Viridiplantae</taxon>
        <taxon>Streptophyta</taxon>
        <taxon>Embryophyta</taxon>
        <taxon>Tracheophyta</taxon>
        <taxon>Spermatophyta</taxon>
        <taxon>Magnoliopsida</taxon>
        <taxon>eudicotyledons</taxon>
        <taxon>Gunneridae</taxon>
        <taxon>Pentapetalae</taxon>
        <taxon>rosids</taxon>
        <taxon>fabids</taxon>
        <taxon>Rosales</taxon>
        <taxon>Rosaceae</taxon>
        <taxon>Rosoideae</taxon>
        <taxon>Rosoideae incertae sedis</taxon>
        <taxon>Rubus</taxon>
    </lineage>
</organism>
<name>A0AAW1XPA7_RUBAR</name>
<protein>
    <submittedName>
        <fullName evidence="1">Uncharacterized protein</fullName>
    </submittedName>
</protein>
<keyword evidence="2" id="KW-1185">Reference proteome</keyword>
<reference evidence="1 2" key="1">
    <citation type="journal article" date="2023" name="G3 (Bethesda)">
        <title>A chromosome-length genome assembly and annotation of blackberry (Rubus argutus, cv. 'Hillquist').</title>
        <authorList>
            <person name="Bruna T."/>
            <person name="Aryal R."/>
            <person name="Dudchenko O."/>
            <person name="Sargent D.J."/>
            <person name="Mead D."/>
            <person name="Buti M."/>
            <person name="Cavallini A."/>
            <person name="Hytonen T."/>
            <person name="Andres J."/>
            <person name="Pham M."/>
            <person name="Weisz D."/>
            <person name="Mascagni F."/>
            <person name="Usai G."/>
            <person name="Natali L."/>
            <person name="Bassil N."/>
            <person name="Fernandez G.E."/>
            <person name="Lomsadze A."/>
            <person name="Armour M."/>
            <person name="Olukolu B."/>
            <person name="Poorten T."/>
            <person name="Britton C."/>
            <person name="Davik J."/>
            <person name="Ashrafi H."/>
            <person name="Aiden E.L."/>
            <person name="Borodovsky M."/>
            <person name="Worthington M."/>
        </authorList>
    </citation>
    <scope>NUCLEOTIDE SEQUENCE [LARGE SCALE GENOMIC DNA]</scope>
    <source>
        <strain evidence="1">PI 553951</strain>
    </source>
</reference>
<comment type="caution">
    <text evidence="1">The sequence shown here is derived from an EMBL/GenBank/DDBJ whole genome shotgun (WGS) entry which is preliminary data.</text>
</comment>
<dbReference type="Proteomes" id="UP001457282">
    <property type="component" value="Unassembled WGS sequence"/>
</dbReference>
<evidence type="ECO:0000313" key="1">
    <source>
        <dbReference type="EMBL" id="KAK9937740.1"/>
    </source>
</evidence>